<organism evidence="2">
    <name type="scientific">bioreactor metagenome</name>
    <dbReference type="NCBI Taxonomy" id="1076179"/>
    <lineage>
        <taxon>unclassified sequences</taxon>
        <taxon>metagenomes</taxon>
        <taxon>ecological metagenomes</taxon>
    </lineage>
</organism>
<reference evidence="2" key="1">
    <citation type="submission" date="2019-08" db="EMBL/GenBank/DDBJ databases">
        <authorList>
            <person name="Kucharzyk K."/>
            <person name="Murdoch R.W."/>
            <person name="Higgins S."/>
            <person name="Loffler F."/>
        </authorList>
    </citation>
    <scope>NUCLEOTIDE SEQUENCE</scope>
</reference>
<dbReference type="AlphaFoldDB" id="A0A644ZXZ4"/>
<proteinExistence type="predicted"/>
<accession>A0A644ZXZ4</accession>
<dbReference type="Pfam" id="PF19474">
    <property type="entry name" value="DUF6011"/>
    <property type="match status" value="1"/>
</dbReference>
<protein>
    <submittedName>
        <fullName evidence="2">Uncharacterized protein</fullName>
    </submittedName>
</protein>
<sequence length="113" mass="12127">MSPDESRPGNPEAARNPFDGNAFDGAGNSLATEFPRCRCMCCHRPLSDPVSVSRGFGRVCGRRLRLDEHAAMVAIVRLRIDQLSTTVDVLDAGYLQLVDSALADLLAALGVIV</sequence>
<dbReference type="InterPro" id="IPR046053">
    <property type="entry name" value="DUF6011"/>
</dbReference>
<name>A0A644ZXZ4_9ZZZZ</name>
<dbReference type="EMBL" id="VSSQ01010973">
    <property type="protein sequence ID" value="MPM45682.1"/>
    <property type="molecule type" value="Genomic_DNA"/>
</dbReference>
<comment type="caution">
    <text evidence="2">The sequence shown here is derived from an EMBL/GenBank/DDBJ whole genome shotgun (WGS) entry which is preliminary data.</text>
</comment>
<feature type="region of interest" description="Disordered" evidence="1">
    <location>
        <begin position="1"/>
        <end position="21"/>
    </location>
</feature>
<evidence type="ECO:0000256" key="1">
    <source>
        <dbReference type="SAM" id="MobiDB-lite"/>
    </source>
</evidence>
<evidence type="ECO:0000313" key="2">
    <source>
        <dbReference type="EMBL" id="MPM45682.1"/>
    </source>
</evidence>
<gene>
    <name evidence="2" type="ORF">SDC9_92372</name>
</gene>